<feature type="transmembrane region" description="Helical" evidence="1">
    <location>
        <begin position="258"/>
        <end position="277"/>
    </location>
</feature>
<name>A0A7W0CNX9_9ACTN</name>
<evidence type="ECO:0000256" key="1">
    <source>
        <dbReference type="SAM" id="Phobius"/>
    </source>
</evidence>
<dbReference type="AlphaFoldDB" id="A0A7W0CNX9"/>
<keyword evidence="1" id="KW-0472">Membrane</keyword>
<proteinExistence type="predicted"/>
<comment type="caution">
    <text evidence="2">The sequence shown here is derived from an EMBL/GenBank/DDBJ whole genome shotgun (WGS) entry which is preliminary data.</text>
</comment>
<accession>A0A7W0CNX9</accession>
<dbReference type="RefSeq" id="WP_181613312.1">
    <property type="nucleotide sequence ID" value="NZ_BAABAM010000004.1"/>
</dbReference>
<keyword evidence="3" id="KW-1185">Reference proteome</keyword>
<keyword evidence="1" id="KW-1133">Transmembrane helix</keyword>
<evidence type="ECO:0000313" key="2">
    <source>
        <dbReference type="EMBL" id="MBA2894558.1"/>
    </source>
</evidence>
<organism evidence="2 3">
    <name type="scientific">Nonomuraea soli</name>
    <dbReference type="NCBI Taxonomy" id="1032476"/>
    <lineage>
        <taxon>Bacteria</taxon>
        <taxon>Bacillati</taxon>
        <taxon>Actinomycetota</taxon>
        <taxon>Actinomycetes</taxon>
        <taxon>Streptosporangiales</taxon>
        <taxon>Streptosporangiaceae</taxon>
        <taxon>Nonomuraea</taxon>
    </lineage>
</organism>
<evidence type="ECO:0000313" key="3">
    <source>
        <dbReference type="Proteomes" id="UP000530928"/>
    </source>
</evidence>
<dbReference type="EMBL" id="JACDUR010000006">
    <property type="protein sequence ID" value="MBA2894558.1"/>
    <property type="molecule type" value="Genomic_DNA"/>
</dbReference>
<sequence>MPGDRSALAVRLLAVLATAMPFVAPLVESVVAVSGRVQDPVHAFLISEAVVVATPSPLELLPYDLRTHLPVMLPFLLATIFLSELVGARHAVHRAAAAILLTAAFSAQPASVACYGVALAATLAAGKARPSGRPPGRADWALWPAALATASLPSFDQAGGGLRFVPDDVLLELYLQVTQTEAATLVVALLGPVAMASIPLRSPAVTGAGAALLALASLSATLSCLPRWAPGAIVWPGLAAAVLVLLTRARLPRMARPAPDVMLLAGGVAVLLLLWLVL</sequence>
<feature type="transmembrane region" description="Helical" evidence="1">
    <location>
        <begin position="228"/>
        <end position="246"/>
    </location>
</feature>
<feature type="transmembrane region" description="Helical" evidence="1">
    <location>
        <begin position="67"/>
        <end position="86"/>
    </location>
</feature>
<dbReference type="Proteomes" id="UP000530928">
    <property type="component" value="Unassembled WGS sequence"/>
</dbReference>
<gene>
    <name evidence="2" type="ORF">HNR30_005930</name>
</gene>
<keyword evidence="1" id="KW-0812">Transmembrane</keyword>
<protein>
    <submittedName>
        <fullName evidence="2">Uncharacterized protein</fullName>
    </submittedName>
</protein>
<reference evidence="2 3" key="1">
    <citation type="submission" date="2020-07" db="EMBL/GenBank/DDBJ databases">
        <title>Genomic Encyclopedia of Type Strains, Phase IV (KMG-IV): sequencing the most valuable type-strain genomes for metagenomic binning, comparative biology and taxonomic classification.</title>
        <authorList>
            <person name="Goeker M."/>
        </authorList>
    </citation>
    <scope>NUCLEOTIDE SEQUENCE [LARGE SCALE GENOMIC DNA]</scope>
    <source>
        <strain evidence="2 3">DSM 45533</strain>
    </source>
</reference>